<evidence type="ECO:0000256" key="7">
    <source>
        <dbReference type="ARBA" id="ARBA00023180"/>
    </source>
</evidence>
<name>A0A4Z2GX69_9TELE</name>
<reference evidence="11 12" key="1">
    <citation type="submission" date="2019-03" db="EMBL/GenBank/DDBJ databases">
        <title>First draft genome of Liparis tanakae, snailfish: a comprehensive survey of snailfish specific genes.</title>
        <authorList>
            <person name="Kim W."/>
            <person name="Song I."/>
            <person name="Jeong J.-H."/>
            <person name="Kim D."/>
            <person name="Kim S."/>
            <person name="Ryu S."/>
            <person name="Song J.Y."/>
            <person name="Lee S.K."/>
        </authorList>
    </citation>
    <scope>NUCLEOTIDE SEQUENCE [LARGE SCALE GENOMIC DNA]</scope>
    <source>
        <tissue evidence="11">Muscle</tissue>
    </source>
</reference>
<keyword evidence="3" id="KW-0472">Membrane</keyword>
<feature type="region of interest" description="Disordered" evidence="9">
    <location>
        <begin position="58"/>
        <end position="79"/>
    </location>
</feature>
<feature type="domain" description="GPR158/179 extracellular" evidence="10">
    <location>
        <begin position="200"/>
        <end position="237"/>
    </location>
</feature>
<organism evidence="11 12">
    <name type="scientific">Liparis tanakae</name>
    <name type="common">Tanaka's snailfish</name>
    <dbReference type="NCBI Taxonomy" id="230148"/>
    <lineage>
        <taxon>Eukaryota</taxon>
        <taxon>Metazoa</taxon>
        <taxon>Chordata</taxon>
        <taxon>Craniata</taxon>
        <taxon>Vertebrata</taxon>
        <taxon>Euteleostomi</taxon>
        <taxon>Actinopterygii</taxon>
        <taxon>Neopterygii</taxon>
        <taxon>Teleostei</taxon>
        <taxon>Neoteleostei</taxon>
        <taxon>Acanthomorphata</taxon>
        <taxon>Eupercaria</taxon>
        <taxon>Perciformes</taxon>
        <taxon>Cottioidei</taxon>
        <taxon>Cottales</taxon>
        <taxon>Liparidae</taxon>
        <taxon>Liparis</taxon>
    </lineage>
</organism>
<dbReference type="GO" id="GO:0005886">
    <property type="term" value="C:plasma membrane"/>
    <property type="evidence" value="ECO:0007669"/>
    <property type="project" value="UniProtKB-SubCell"/>
</dbReference>
<evidence type="ECO:0000256" key="2">
    <source>
        <dbReference type="ARBA" id="ARBA00007242"/>
    </source>
</evidence>
<accession>A0A4Z2GX69</accession>
<dbReference type="Pfam" id="PF22572">
    <property type="entry name" value="GPR158_179_EC"/>
    <property type="match status" value="1"/>
</dbReference>
<dbReference type="AlphaFoldDB" id="A0A4Z2GX69"/>
<dbReference type="EMBL" id="SRLO01000411">
    <property type="protein sequence ID" value="TNN57194.1"/>
    <property type="molecule type" value="Genomic_DNA"/>
</dbReference>
<keyword evidence="8" id="KW-0807">Transducer</keyword>
<evidence type="ECO:0000256" key="6">
    <source>
        <dbReference type="ARBA" id="ARBA00023170"/>
    </source>
</evidence>
<keyword evidence="7" id="KW-0325">Glycoprotein</keyword>
<protein>
    <submittedName>
        <fullName evidence="11">Putative G-protein coupled receptor 158</fullName>
    </submittedName>
</protein>
<keyword evidence="5" id="KW-0297">G-protein coupled receptor</keyword>
<gene>
    <name evidence="11" type="primary">GPR158_1</name>
    <name evidence="11" type="ORF">EYF80_032624</name>
</gene>
<comment type="similarity">
    <text evidence="2">Belongs to the G-protein coupled receptor 3 family.</text>
</comment>
<evidence type="ECO:0000256" key="1">
    <source>
        <dbReference type="ARBA" id="ARBA00004651"/>
    </source>
</evidence>
<comment type="subcellular location">
    <subcellularLocation>
        <location evidence="1">Cell membrane</location>
        <topology evidence="1">Multi-pass membrane protein</topology>
    </subcellularLocation>
</comment>
<keyword evidence="12" id="KW-1185">Reference proteome</keyword>
<proteinExistence type="inferred from homology"/>
<dbReference type="Proteomes" id="UP000314294">
    <property type="component" value="Unassembled WGS sequence"/>
</dbReference>
<dbReference type="PANTHER" id="PTHR32546">
    <property type="entry name" value="G-PROTEIN COUPLED RECEPTOR 158-RELATED"/>
    <property type="match status" value="1"/>
</dbReference>
<evidence type="ECO:0000313" key="12">
    <source>
        <dbReference type="Proteomes" id="UP000314294"/>
    </source>
</evidence>
<evidence type="ECO:0000259" key="10">
    <source>
        <dbReference type="Pfam" id="PF22572"/>
    </source>
</evidence>
<dbReference type="InterPro" id="IPR043458">
    <property type="entry name" value="GPR158/179"/>
</dbReference>
<evidence type="ECO:0000256" key="3">
    <source>
        <dbReference type="ARBA" id="ARBA00022475"/>
    </source>
</evidence>
<keyword evidence="3" id="KW-1003">Cell membrane</keyword>
<dbReference type="InterPro" id="IPR054714">
    <property type="entry name" value="GPR158_179_extracellular"/>
</dbReference>
<dbReference type="PANTHER" id="PTHR32546:SF11">
    <property type="entry name" value="G-PROTEIN COUPLED RECEPTOR 158-RELATED"/>
    <property type="match status" value="1"/>
</dbReference>
<evidence type="ECO:0000256" key="5">
    <source>
        <dbReference type="ARBA" id="ARBA00023040"/>
    </source>
</evidence>
<evidence type="ECO:0000313" key="11">
    <source>
        <dbReference type="EMBL" id="TNN57194.1"/>
    </source>
</evidence>
<evidence type="ECO:0000256" key="9">
    <source>
        <dbReference type="SAM" id="MobiDB-lite"/>
    </source>
</evidence>
<dbReference type="OrthoDB" id="2129233at2759"/>
<sequence>MLTGEPRDRIAVLACLNAAGEDVPPSSSTRGDIQGRVEAEEDLSKRVDLSFTLPTSPTLWRLAPHPNPKQQEEIDSHTTDGVPFLPHHLFLCAVASSCDNLPELITMKSPQLMQMAHTSKGGAMSTFLPAVIATTDVLHSFHFTAPTSGRDTRKKAQLIHRDMSRWGAAHVDAALRRGSCPAQLAHIDPTGSSLSRASPLGVVRVDINLQDVDIDQCSADGWFAGTHRCNLTTMENEASRVRANFCSLTSFKGPAGRLSGPLSTEPQTSSSQQCLFVCLSWTNAQRSEPEPAPLYPLQSNR</sequence>
<evidence type="ECO:0000256" key="8">
    <source>
        <dbReference type="ARBA" id="ARBA00023224"/>
    </source>
</evidence>
<keyword evidence="6 11" id="KW-0675">Receptor</keyword>
<evidence type="ECO:0000256" key="4">
    <source>
        <dbReference type="ARBA" id="ARBA00022729"/>
    </source>
</evidence>
<keyword evidence="4" id="KW-0732">Signal</keyword>
<comment type="caution">
    <text evidence="11">The sequence shown here is derived from an EMBL/GenBank/DDBJ whole genome shotgun (WGS) entry which is preliminary data.</text>
</comment>
<dbReference type="GO" id="GO:0004930">
    <property type="term" value="F:G protein-coupled receptor activity"/>
    <property type="evidence" value="ECO:0007669"/>
    <property type="project" value="UniProtKB-KW"/>
</dbReference>